<name>A0A1B6NUJ4_9ZZZZ</name>
<feature type="non-terminal residue" evidence="1">
    <location>
        <position position="20"/>
    </location>
</feature>
<dbReference type="EMBL" id="AYSL01000790">
    <property type="protein sequence ID" value="KTF07043.1"/>
    <property type="molecule type" value="Genomic_DNA"/>
</dbReference>
<reference evidence="1" key="1">
    <citation type="submission" date="2013-11" db="EMBL/GenBank/DDBJ databases">
        <title>Microbial diversity, functional groups and degradation webs in Northern and Southern Mediterranean and Red Sea marine crude oil polluted sites.</title>
        <authorList>
            <person name="Daffonchio D."/>
            <person name="Mapelli F."/>
            <person name="Ferrer M."/>
            <person name="Richter M."/>
            <person name="Cherif A."/>
            <person name="Malkawi H.I."/>
            <person name="Yakimov M.M."/>
            <person name="Abdel-Fattah Y.R."/>
            <person name="Blaghen M."/>
            <person name="Golyshin P.N."/>
            <person name="Kalogerakis N."/>
            <person name="Boon N."/>
            <person name="Magagnini M."/>
            <person name="Fava F."/>
        </authorList>
    </citation>
    <scope>NUCLEOTIDE SEQUENCE</scope>
</reference>
<comment type="caution">
    <text evidence="1">The sequence shown here is derived from an EMBL/GenBank/DDBJ whole genome shotgun (WGS) entry which is preliminary data.</text>
</comment>
<organism evidence="1">
    <name type="scientific">marine sediment metagenome</name>
    <dbReference type="NCBI Taxonomy" id="412755"/>
    <lineage>
        <taxon>unclassified sequences</taxon>
        <taxon>metagenomes</taxon>
        <taxon>ecological metagenomes</taxon>
    </lineage>
</organism>
<accession>A0A1B6NUJ4</accession>
<sequence length="20" mass="2407">MYIQLIDYDNVVELLLPELI</sequence>
<evidence type="ECO:0000313" key="1">
    <source>
        <dbReference type="EMBL" id="KTF07043.1"/>
    </source>
</evidence>
<protein>
    <submittedName>
        <fullName evidence="1">Uncharacterized protein</fullName>
    </submittedName>
</protein>
<dbReference type="AlphaFoldDB" id="A0A1B6NUJ4"/>
<gene>
    <name evidence="1" type="ORF">MGSAQ_001460</name>
</gene>
<proteinExistence type="predicted"/>